<name>A0A9W8AY11_9FUNG</name>
<dbReference type="EMBL" id="JANBQB010001156">
    <property type="protein sequence ID" value="KAJ1972091.1"/>
    <property type="molecule type" value="Genomic_DNA"/>
</dbReference>
<feature type="non-terminal residue" evidence="2">
    <location>
        <position position="1"/>
    </location>
</feature>
<proteinExistence type="predicted"/>
<dbReference type="Proteomes" id="UP001151582">
    <property type="component" value="Unassembled WGS sequence"/>
</dbReference>
<evidence type="ECO:0000313" key="2">
    <source>
        <dbReference type="EMBL" id="KAJ1972091.1"/>
    </source>
</evidence>
<organism evidence="2 3">
    <name type="scientific">Dimargaris verticillata</name>
    <dbReference type="NCBI Taxonomy" id="2761393"/>
    <lineage>
        <taxon>Eukaryota</taxon>
        <taxon>Fungi</taxon>
        <taxon>Fungi incertae sedis</taxon>
        <taxon>Zoopagomycota</taxon>
        <taxon>Kickxellomycotina</taxon>
        <taxon>Dimargaritomycetes</taxon>
        <taxon>Dimargaritales</taxon>
        <taxon>Dimargaritaceae</taxon>
        <taxon>Dimargaris</taxon>
    </lineage>
</organism>
<comment type="caution">
    <text evidence="2">The sequence shown here is derived from an EMBL/GenBank/DDBJ whole genome shotgun (WGS) entry which is preliminary data.</text>
</comment>
<evidence type="ECO:0000256" key="1">
    <source>
        <dbReference type="SAM" id="MobiDB-lite"/>
    </source>
</evidence>
<protein>
    <submittedName>
        <fullName evidence="2">Uncharacterized protein</fullName>
    </submittedName>
</protein>
<dbReference type="AlphaFoldDB" id="A0A9W8AY11"/>
<feature type="compositionally biased region" description="Polar residues" evidence="1">
    <location>
        <begin position="75"/>
        <end position="89"/>
    </location>
</feature>
<evidence type="ECO:0000313" key="3">
    <source>
        <dbReference type="Proteomes" id="UP001151582"/>
    </source>
</evidence>
<gene>
    <name evidence="2" type="ORF">H4R34_005527</name>
</gene>
<accession>A0A9W8AY11</accession>
<reference evidence="2" key="1">
    <citation type="submission" date="2022-07" db="EMBL/GenBank/DDBJ databases">
        <title>Phylogenomic reconstructions and comparative analyses of Kickxellomycotina fungi.</title>
        <authorList>
            <person name="Reynolds N.K."/>
            <person name="Stajich J.E."/>
            <person name="Barry K."/>
            <person name="Grigoriev I.V."/>
            <person name="Crous P."/>
            <person name="Smith M.E."/>
        </authorList>
    </citation>
    <scope>NUCLEOTIDE SEQUENCE</scope>
    <source>
        <strain evidence="2">RSA 567</strain>
    </source>
</reference>
<feature type="region of interest" description="Disordered" evidence="1">
    <location>
        <begin position="71"/>
        <end position="90"/>
    </location>
</feature>
<sequence>MSLVTTDTPDYDLARFQPLVQSWALSEAEHRHPTWTPSATRPTFLNRYFTRYFYVPGLDTRKFRERAQGNCDNEIPTTSELATPTNSSAAPDVANADCSAASLAKASSPPSIPTLGDRVPQWQHVQAIWQVPSKMCVVGLAREHALFAQYDTWLTTQTSTTDNCAKFITRIDFGSLTQTTASNKRTKSRIPKRNMNIMPKKVMSSLLDPWS</sequence>
<keyword evidence="3" id="KW-1185">Reference proteome</keyword>
<dbReference type="OrthoDB" id="5561373at2759"/>